<sequence length="184" mass="20438">MSNKKQQQEATFSARRHFLSSSAALMVAAAFTPSIAWADSALLSKEQRQFSQLAHFLTGQSALSDVVIQRGFEALTAQDSAFLSHSAMAWQKIQQANLTSVDELNEHSLMQDDAFAQTVKRVVSAFYLGYTGTPISQRAKDNTRFVTYTDALMYQPTLDATVIPSYSRARTNYWVNPPASIDND</sequence>
<feature type="chain" id="PRO_5046397570" evidence="1">
    <location>
        <begin position="39"/>
        <end position="184"/>
    </location>
</feature>
<protein>
    <submittedName>
        <fullName evidence="2">Sugar dehydrogenase complex small subunit</fullName>
    </submittedName>
</protein>
<dbReference type="PROSITE" id="PS51318">
    <property type="entry name" value="TAT"/>
    <property type="match status" value="1"/>
</dbReference>
<dbReference type="Proteomes" id="UP001589645">
    <property type="component" value="Unassembled WGS sequence"/>
</dbReference>
<evidence type="ECO:0000256" key="1">
    <source>
        <dbReference type="SAM" id="SignalP"/>
    </source>
</evidence>
<gene>
    <name evidence="2" type="ORF">ACFFUV_03450</name>
</gene>
<keyword evidence="1" id="KW-0732">Signal</keyword>
<evidence type="ECO:0000313" key="2">
    <source>
        <dbReference type="EMBL" id="MFB9134021.1"/>
    </source>
</evidence>
<evidence type="ECO:0000313" key="3">
    <source>
        <dbReference type="Proteomes" id="UP001589645"/>
    </source>
</evidence>
<dbReference type="InterPro" id="IPR006311">
    <property type="entry name" value="TAT_signal"/>
</dbReference>
<dbReference type="EMBL" id="JBHMEP010000001">
    <property type="protein sequence ID" value="MFB9134021.1"/>
    <property type="molecule type" value="Genomic_DNA"/>
</dbReference>
<keyword evidence="3" id="KW-1185">Reference proteome</keyword>
<accession>A0ABV5HIF5</accession>
<organism evidence="2 3">
    <name type="scientific">Vibrio olivae</name>
    <dbReference type="NCBI Taxonomy" id="1243002"/>
    <lineage>
        <taxon>Bacteria</taxon>
        <taxon>Pseudomonadati</taxon>
        <taxon>Pseudomonadota</taxon>
        <taxon>Gammaproteobacteria</taxon>
        <taxon>Vibrionales</taxon>
        <taxon>Vibrionaceae</taxon>
        <taxon>Vibrio</taxon>
    </lineage>
</organism>
<dbReference type="Pfam" id="PF12318">
    <property type="entry name" value="FAD-SLDH"/>
    <property type="match status" value="1"/>
</dbReference>
<proteinExistence type="predicted"/>
<dbReference type="RefSeq" id="WP_390189704.1">
    <property type="nucleotide sequence ID" value="NZ_JBHMEP010000001.1"/>
</dbReference>
<comment type="caution">
    <text evidence="2">The sequence shown here is derived from an EMBL/GenBank/DDBJ whole genome shotgun (WGS) entry which is preliminary data.</text>
</comment>
<dbReference type="InterPro" id="IPR024651">
    <property type="entry name" value="FAD-SLDH_ssu"/>
</dbReference>
<reference evidence="2 3" key="1">
    <citation type="submission" date="2024-09" db="EMBL/GenBank/DDBJ databases">
        <authorList>
            <person name="Sun Q."/>
            <person name="Mori K."/>
        </authorList>
    </citation>
    <scope>NUCLEOTIDE SEQUENCE [LARGE SCALE GENOMIC DNA]</scope>
    <source>
        <strain evidence="2 3">CECT 8064</strain>
    </source>
</reference>
<feature type="signal peptide" evidence="1">
    <location>
        <begin position="1"/>
        <end position="38"/>
    </location>
</feature>
<name>A0ABV5HIF5_9VIBR</name>